<dbReference type="AlphaFoldDB" id="V5X9N5"/>
<dbReference type="HOGENOM" id="CLU_118078_1_0_11"/>
<feature type="signal peptide" evidence="2">
    <location>
        <begin position="1"/>
        <end position="34"/>
    </location>
</feature>
<feature type="compositionally biased region" description="Low complexity" evidence="1">
    <location>
        <begin position="105"/>
        <end position="121"/>
    </location>
</feature>
<accession>V5X9N5</accession>
<reference evidence="3 4" key="1">
    <citation type="journal article" date="2014" name="Genome Announc.">
        <title>Complete Genome Sequence of Sterol-Transforming Mycobacterium neoaurum Strain VKM Ac-1815D.</title>
        <authorList>
            <person name="Shtratnikova V.Y."/>
            <person name="Bragin E.Y."/>
            <person name="Dovbnya D.V."/>
            <person name="Pekov Y.A."/>
            <person name="Schelkunov M.I."/>
            <person name="Strizhov N."/>
            <person name="Ivashina T.V."/>
            <person name="Ashapkin V.V."/>
            <person name="Donova M.V."/>
        </authorList>
    </citation>
    <scope>NUCLEOTIDE SEQUENCE [LARGE SCALE GENOMIC DNA]</scope>
    <source>
        <strain evidence="3 4">VKM Ac-1815D</strain>
    </source>
</reference>
<feature type="chain" id="PRO_5039119358" evidence="2">
    <location>
        <begin position="35"/>
        <end position="176"/>
    </location>
</feature>
<dbReference type="RefSeq" id="WP_023985611.1">
    <property type="nucleotide sequence ID" value="NC_023036.2"/>
</dbReference>
<dbReference type="GeneID" id="43450100"/>
<dbReference type="EMBL" id="CP006936">
    <property type="protein sequence ID" value="AHC25160.1"/>
    <property type="molecule type" value="Genomic_DNA"/>
</dbReference>
<dbReference type="eggNOG" id="ENOG5034ATC">
    <property type="taxonomic scope" value="Bacteria"/>
</dbReference>
<evidence type="ECO:0000256" key="2">
    <source>
        <dbReference type="SAM" id="SignalP"/>
    </source>
</evidence>
<keyword evidence="2" id="KW-0732">Signal</keyword>
<dbReference type="PROSITE" id="PS51318">
    <property type="entry name" value="TAT"/>
    <property type="match status" value="1"/>
</dbReference>
<protein>
    <submittedName>
        <fullName evidence="3">Tat pathway signal protein</fullName>
    </submittedName>
</protein>
<sequence>MPSALPILSRRRLLIGALPAGVALALLGSAAACAPAPPPADLDDLQTGFDRARSDSELAGDAATALTGPSRQSQVAALTSIAAERSAHADALAAEITRLTAGEGPTTATSTTPTTTAPDPATAPTVAKVVEELRGSAEQAARAAEGLSGYRAGLFGSISAACTAAYLVALGGDEKP</sequence>
<evidence type="ECO:0000313" key="4">
    <source>
        <dbReference type="Proteomes" id="UP000018763"/>
    </source>
</evidence>
<evidence type="ECO:0000256" key="1">
    <source>
        <dbReference type="SAM" id="MobiDB-lite"/>
    </source>
</evidence>
<dbReference type="KEGG" id="mne:D174_11440"/>
<evidence type="ECO:0000313" key="3">
    <source>
        <dbReference type="EMBL" id="AHC25160.1"/>
    </source>
</evidence>
<dbReference type="Proteomes" id="UP000018763">
    <property type="component" value="Chromosome"/>
</dbReference>
<name>V5X9N5_MYCNE</name>
<feature type="region of interest" description="Disordered" evidence="1">
    <location>
        <begin position="100"/>
        <end position="121"/>
    </location>
</feature>
<proteinExistence type="predicted"/>
<keyword evidence="4" id="KW-1185">Reference proteome</keyword>
<organism evidence="3 4">
    <name type="scientific">Mycolicibacterium neoaurum VKM Ac-1815D</name>
    <dbReference type="NCBI Taxonomy" id="700508"/>
    <lineage>
        <taxon>Bacteria</taxon>
        <taxon>Bacillati</taxon>
        <taxon>Actinomycetota</taxon>
        <taxon>Actinomycetes</taxon>
        <taxon>Mycobacteriales</taxon>
        <taxon>Mycobacteriaceae</taxon>
        <taxon>Mycolicibacterium</taxon>
    </lineage>
</organism>
<gene>
    <name evidence="3" type="ORF">D174_11440</name>
</gene>
<dbReference type="InterPro" id="IPR006311">
    <property type="entry name" value="TAT_signal"/>
</dbReference>